<dbReference type="EMBL" id="ADVR01000011">
    <property type="protein sequence ID" value="EFO81489.1"/>
    <property type="molecule type" value="Genomic_DNA"/>
</dbReference>
<evidence type="ECO:0000313" key="1">
    <source>
        <dbReference type="EMBL" id="EFO81489.1"/>
    </source>
</evidence>
<dbReference type="AlphaFoldDB" id="E1IBD2"/>
<proteinExistence type="predicted"/>
<accession>E1IBD2</accession>
<evidence type="ECO:0000313" key="2">
    <source>
        <dbReference type="Proteomes" id="UP000054010"/>
    </source>
</evidence>
<protein>
    <submittedName>
        <fullName evidence="1">TPR repeat-containing protein</fullName>
    </submittedName>
</protein>
<name>E1IBD2_9CHLR</name>
<comment type="caution">
    <text evidence="1">The sequence shown here is derived from an EMBL/GenBank/DDBJ whole genome shotgun (WGS) entry which is preliminary data.</text>
</comment>
<keyword evidence="2" id="KW-1185">Reference proteome</keyword>
<dbReference type="HOGENOM" id="CLU_1336395_0_0_0"/>
<organism evidence="1 2">
    <name type="scientific">Oscillochloris trichoides DG-6</name>
    <dbReference type="NCBI Taxonomy" id="765420"/>
    <lineage>
        <taxon>Bacteria</taxon>
        <taxon>Bacillati</taxon>
        <taxon>Chloroflexota</taxon>
        <taxon>Chloroflexia</taxon>
        <taxon>Chloroflexales</taxon>
        <taxon>Chloroflexineae</taxon>
        <taxon>Oscillochloridaceae</taxon>
        <taxon>Oscillochloris</taxon>
    </lineage>
</organism>
<dbReference type="STRING" id="765420.OSCT_0633"/>
<sequence length="205" mass="22163">MSRARLLIWLFPLILVGLAMSLNSMVAVAITPAAAPTTDAQPVAALSVAAPTATMVSILEAEPLSVVESLTIFYLSALDPLRANLREATLAYRNATSQPGGSVGYVVSTQHLYAVVQRAITDLDKLRPPRTLQQAHNDYRRGLELELEGLGAVLEFYSGYDVANANRAAQRFQEARAYIERANATFSAYSQHMAQLSSIGPNTAR</sequence>
<dbReference type="Proteomes" id="UP000054010">
    <property type="component" value="Unassembled WGS sequence"/>
</dbReference>
<gene>
    <name evidence="1" type="ORF">OSCT_0633</name>
</gene>
<reference evidence="1 2" key="1">
    <citation type="journal article" date="2011" name="J. Bacteriol.">
        <title>Draft genome sequence of the anoxygenic filamentous phototrophic bacterium Oscillochloris trichoides subsp. DG-6.</title>
        <authorList>
            <person name="Kuznetsov B.B."/>
            <person name="Ivanovsky R.N."/>
            <person name="Keppen O.I."/>
            <person name="Sukhacheva M.V."/>
            <person name="Bumazhkin B.K."/>
            <person name="Patutina E.O."/>
            <person name="Beletsky A.V."/>
            <person name="Mardanov A.V."/>
            <person name="Baslerov R.V."/>
            <person name="Panteleeva A.N."/>
            <person name="Kolganova T.V."/>
            <person name="Ravin N.V."/>
            <person name="Skryabin K.G."/>
        </authorList>
    </citation>
    <scope>NUCLEOTIDE SEQUENCE [LARGE SCALE GENOMIC DNA]</scope>
    <source>
        <strain evidence="1 2">DG-6</strain>
    </source>
</reference>